<dbReference type="Gene3D" id="3.40.640.10">
    <property type="entry name" value="Type I PLP-dependent aspartate aminotransferase-like (Major domain)"/>
    <property type="match status" value="1"/>
</dbReference>
<keyword evidence="8" id="KW-0032">Aminotransferase</keyword>
<dbReference type="SUPFAM" id="SSF53383">
    <property type="entry name" value="PLP-dependent transferases"/>
    <property type="match status" value="1"/>
</dbReference>
<evidence type="ECO:0000259" key="7">
    <source>
        <dbReference type="Pfam" id="PF03711"/>
    </source>
</evidence>
<evidence type="ECO:0000313" key="8">
    <source>
        <dbReference type="EMBL" id="MBM6877979.1"/>
    </source>
</evidence>
<dbReference type="Proteomes" id="UP000729290">
    <property type="component" value="Unassembled WGS sequence"/>
</dbReference>
<keyword evidence="5" id="KW-0456">Lyase</keyword>
<proteinExistence type="inferred from homology"/>
<feature type="domain" description="Orn/Lys/Arg decarboxylases family 1 pyridoxal-P attachment site" evidence="6">
    <location>
        <begin position="3"/>
        <end position="271"/>
    </location>
</feature>
<keyword evidence="9" id="KW-1185">Reference proteome</keyword>
<keyword evidence="4" id="KW-0663">Pyridoxal phosphate</keyword>
<evidence type="ECO:0000256" key="5">
    <source>
        <dbReference type="ARBA" id="ARBA00023239"/>
    </source>
</evidence>
<evidence type="ECO:0000256" key="1">
    <source>
        <dbReference type="ARBA" id="ARBA00001933"/>
    </source>
</evidence>
<name>A0ABS2G923_9FIRM</name>
<dbReference type="Pfam" id="PF03711">
    <property type="entry name" value="OKR_DC_1_C"/>
    <property type="match status" value="1"/>
</dbReference>
<evidence type="ECO:0000256" key="4">
    <source>
        <dbReference type="ARBA" id="ARBA00022898"/>
    </source>
</evidence>
<feature type="domain" description="Orn/Lys/Arg decarboxylase C-terminal" evidence="7">
    <location>
        <begin position="355"/>
        <end position="435"/>
    </location>
</feature>
<dbReference type="PANTHER" id="PTHR43277:SF4">
    <property type="entry name" value="ARGININE DECARBOXYLASE"/>
    <property type="match status" value="1"/>
</dbReference>
<dbReference type="InterPro" id="IPR008286">
    <property type="entry name" value="Prn/Lys/Arg_de-COase_C"/>
</dbReference>
<keyword evidence="8" id="KW-0808">Transferase</keyword>
<dbReference type="InterPro" id="IPR015424">
    <property type="entry name" value="PyrdxlP-dep_Trfase"/>
</dbReference>
<comment type="cofactor">
    <cofactor evidence="1">
        <name>pyridoxal 5'-phosphate</name>
        <dbReference type="ChEBI" id="CHEBI:597326"/>
    </cofactor>
</comment>
<dbReference type="Gene3D" id="3.90.100.10">
    <property type="entry name" value="Orn/Lys/Arg decarboxylase, C-terminal domain"/>
    <property type="match status" value="1"/>
</dbReference>
<evidence type="ECO:0000256" key="3">
    <source>
        <dbReference type="ARBA" id="ARBA00022793"/>
    </source>
</evidence>
<keyword evidence="3" id="KW-0210">Decarboxylase</keyword>
<sequence length="471" mass="52229">MTLFQKLKEYSGSGFYSFHMPGHKRQTSFPSPLPLELDITEISGFDNLHEAEGILKDAMEGAAAFFGADRSFFLVNGSSGGILAAIRACTKRGDTILMARGCHKAVYHGVELCGLKTVYLQAELIPEWGIFGSISPTTVAETMDAHPECRVVLLTSPTYEGVLSDIASIAEEVHRREGILIVDEAHGAHLGMGEFPPSAIQCGADIVIQSLHKTLPSPTQTAIMHIRCGRIVEQEVQRQLAVFQTSSPSYLFLGAMEACVEYLKKHKNHILPKYTALLREFYARTSQLKHLRIFYPMEEVYAHDRGKILIGTQETNLTGPELARMLREKFLLETEMSTVNTVLAMTSLCDSEEGLRRLADALRSIDAGLKKQNLTAPEEMTLPNAVCTIEQAVQSEKEAVFAENAIGRISADYFWAYPPGIPLLVPGEEITAEILEKMKIMRRNGVEIHSAYSLEERIFVLTLDTEFSAMV</sequence>
<dbReference type="RefSeq" id="WP_205132810.1">
    <property type="nucleotide sequence ID" value="NZ_JACSNT010000002.1"/>
</dbReference>
<dbReference type="GO" id="GO:0008483">
    <property type="term" value="F:transaminase activity"/>
    <property type="evidence" value="ECO:0007669"/>
    <property type="project" value="UniProtKB-KW"/>
</dbReference>
<protein>
    <submittedName>
        <fullName evidence="8">Aminotransferase class V-fold PLP-dependent enzyme</fullName>
    </submittedName>
</protein>
<dbReference type="EMBL" id="JACSNV010000008">
    <property type="protein sequence ID" value="MBM6877979.1"/>
    <property type="molecule type" value="Genomic_DNA"/>
</dbReference>
<dbReference type="InterPro" id="IPR052357">
    <property type="entry name" value="Orn_Lys_Arg_decarboxylase-I"/>
</dbReference>
<organism evidence="8 9">
    <name type="scientific">Anaerotignum lactatifermentans</name>
    <dbReference type="NCBI Taxonomy" id="160404"/>
    <lineage>
        <taxon>Bacteria</taxon>
        <taxon>Bacillati</taxon>
        <taxon>Bacillota</taxon>
        <taxon>Clostridia</taxon>
        <taxon>Lachnospirales</taxon>
        <taxon>Anaerotignaceae</taxon>
        <taxon>Anaerotignum</taxon>
    </lineage>
</organism>
<dbReference type="Pfam" id="PF01276">
    <property type="entry name" value="OKR_DC_1"/>
    <property type="match status" value="1"/>
</dbReference>
<accession>A0ABS2G923</accession>
<evidence type="ECO:0000259" key="6">
    <source>
        <dbReference type="Pfam" id="PF01276"/>
    </source>
</evidence>
<dbReference type="InterPro" id="IPR000310">
    <property type="entry name" value="Orn/Lys/Arg_deCO2ase_major_dom"/>
</dbReference>
<gene>
    <name evidence="8" type="ORF">H9X83_07375</name>
</gene>
<dbReference type="PANTHER" id="PTHR43277">
    <property type="entry name" value="ARGININE DECARBOXYLASE"/>
    <property type="match status" value="1"/>
</dbReference>
<evidence type="ECO:0000256" key="2">
    <source>
        <dbReference type="ARBA" id="ARBA00010671"/>
    </source>
</evidence>
<dbReference type="InterPro" id="IPR015421">
    <property type="entry name" value="PyrdxlP-dep_Trfase_major"/>
</dbReference>
<comment type="similarity">
    <text evidence="2">Belongs to the Orn/Lys/Arg decarboxylase class-I family.</text>
</comment>
<reference evidence="8 9" key="1">
    <citation type="journal article" date="2021" name="Sci. Rep.">
        <title>The distribution of antibiotic resistance genes in chicken gut microbiota commensals.</title>
        <authorList>
            <person name="Juricova H."/>
            <person name="Matiasovicova J."/>
            <person name="Kubasova T."/>
            <person name="Cejkova D."/>
            <person name="Rychlik I."/>
        </authorList>
    </citation>
    <scope>NUCLEOTIDE SEQUENCE [LARGE SCALE GENOMIC DNA]</scope>
    <source>
        <strain evidence="8 9">An431b</strain>
    </source>
</reference>
<evidence type="ECO:0000313" key="9">
    <source>
        <dbReference type="Proteomes" id="UP000729290"/>
    </source>
</evidence>
<comment type="caution">
    <text evidence="8">The sequence shown here is derived from an EMBL/GenBank/DDBJ whole genome shotgun (WGS) entry which is preliminary data.</text>
</comment>